<evidence type="ECO:0000256" key="3">
    <source>
        <dbReference type="ARBA" id="ARBA00023211"/>
    </source>
</evidence>
<dbReference type="GO" id="GO:0016798">
    <property type="term" value="F:hydrolase activity, acting on glycosyl bonds"/>
    <property type="evidence" value="ECO:0007669"/>
    <property type="project" value="UniProtKB-KW"/>
</dbReference>
<dbReference type="GO" id="GO:0005737">
    <property type="term" value="C:cytoplasm"/>
    <property type="evidence" value="ECO:0007669"/>
    <property type="project" value="TreeGrafter"/>
</dbReference>
<dbReference type="InterPro" id="IPR007342">
    <property type="entry name" value="PsuG"/>
</dbReference>
<dbReference type="PANTHER" id="PTHR42909:SF1">
    <property type="entry name" value="CARBOHYDRATE KINASE PFKB DOMAIN-CONTAINING PROTEIN"/>
    <property type="match status" value="1"/>
</dbReference>
<keyword evidence="3" id="KW-0464">Manganese</keyword>
<dbReference type="Gene3D" id="3.40.1790.10">
    <property type="entry name" value="Indigoidine synthase domain"/>
    <property type="match status" value="1"/>
</dbReference>
<keyword evidence="1" id="KW-0479">Metal-binding</keyword>
<sequence>MIPAGDQTRDLQARNRGRLCEPNLKKSTSAIVIESQDINSCSPLSTNHGEMDTSDFYQNDLGLINKVSELTGQGLPELVAMHHKVLRVFSRGISNFKLVDVSPEVSRALAERQPVLALESTIITHGMPYPRNLEMAESVEQIVREQGAVPATIGIIGGRVKVGLERDSMVELAILKTPAVKTSRRDFPYVLSKGLNGGTTVSGTIIVANLVGIKVFATGGIGGVHRGGEVSMDVSADLTELGRNPVTVVSSGVKSILDIGRTLEYLESQGVCVATYGPTKDFPSFYTPCSPHQAPYHVESPKEAAGLIHSLLELGLKSGVLLGVPVPGQFSMAGEEIEAAIDAAVAEAEQKNITGKEVTPYILSRVSALTSGKSLDTNVALMLNNAKVGAQIAVELQRLTSPSSSSSVSPGFQPSSTVRSPPGAPVVIGGSILDCTVRIKEDSIKNQEKGRRTIGSPRKRWMDQAQKDMEDKGADWRQVAEGEVWRDRQECKRRGLETSG</sequence>
<evidence type="ECO:0000256" key="5">
    <source>
        <dbReference type="ARBA" id="ARBA00023295"/>
    </source>
</evidence>
<feature type="compositionally biased region" description="Basic and acidic residues" evidence="6">
    <location>
        <begin position="460"/>
        <end position="476"/>
    </location>
</feature>
<feature type="compositionally biased region" description="Low complexity" evidence="6">
    <location>
        <begin position="401"/>
        <end position="416"/>
    </location>
</feature>
<protein>
    <recommendedName>
        <fullName evidence="8">Pseudouridine-5'-phosphate glycosidase</fullName>
    </recommendedName>
</protein>
<evidence type="ECO:0000256" key="2">
    <source>
        <dbReference type="ARBA" id="ARBA00022801"/>
    </source>
</evidence>
<keyword evidence="5" id="KW-0326">Glycosidase</keyword>
<feature type="region of interest" description="Disordered" evidence="6">
    <location>
        <begin position="446"/>
        <end position="476"/>
    </location>
</feature>
<evidence type="ECO:0000256" key="6">
    <source>
        <dbReference type="SAM" id="MobiDB-lite"/>
    </source>
</evidence>
<dbReference type="GO" id="GO:0004730">
    <property type="term" value="F:pseudouridylate synthase activity"/>
    <property type="evidence" value="ECO:0007669"/>
    <property type="project" value="InterPro"/>
</dbReference>
<gene>
    <name evidence="7" type="ORF">TGEB3V08_LOCUS9629</name>
</gene>
<dbReference type="PANTHER" id="PTHR42909">
    <property type="entry name" value="ZGC:136858"/>
    <property type="match status" value="1"/>
</dbReference>
<name>A0A7R9K6N9_TIMGE</name>
<dbReference type="GO" id="GO:0046872">
    <property type="term" value="F:metal ion binding"/>
    <property type="evidence" value="ECO:0007669"/>
    <property type="project" value="UniProtKB-KW"/>
</dbReference>
<reference evidence="7" key="1">
    <citation type="submission" date="2020-11" db="EMBL/GenBank/DDBJ databases">
        <authorList>
            <person name="Tran Van P."/>
        </authorList>
    </citation>
    <scope>NUCLEOTIDE SEQUENCE</scope>
</reference>
<dbReference type="InterPro" id="IPR022830">
    <property type="entry name" value="Indigdn_synthA-like"/>
</dbReference>
<evidence type="ECO:0008006" key="8">
    <source>
        <dbReference type="Google" id="ProtNLM"/>
    </source>
</evidence>
<evidence type="ECO:0000256" key="1">
    <source>
        <dbReference type="ARBA" id="ARBA00022723"/>
    </source>
</evidence>
<evidence type="ECO:0000256" key="4">
    <source>
        <dbReference type="ARBA" id="ARBA00023239"/>
    </source>
</evidence>
<evidence type="ECO:0000313" key="7">
    <source>
        <dbReference type="EMBL" id="CAD7605815.1"/>
    </source>
</evidence>
<keyword evidence="4" id="KW-0456">Lyase</keyword>
<feature type="region of interest" description="Disordered" evidence="6">
    <location>
        <begin position="401"/>
        <end position="424"/>
    </location>
</feature>
<accession>A0A7R9K6N9</accession>
<dbReference type="EMBL" id="OE844626">
    <property type="protein sequence ID" value="CAD7605815.1"/>
    <property type="molecule type" value="Genomic_DNA"/>
</dbReference>
<dbReference type="Pfam" id="PF04227">
    <property type="entry name" value="Indigoidine_A"/>
    <property type="match status" value="1"/>
</dbReference>
<dbReference type="AlphaFoldDB" id="A0A7R9K6N9"/>
<keyword evidence="2" id="KW-0378">Hydrolase</keyword>
<dbReference type="HAMAP" id="MF_01876">
    <property type="entry name" value="PsiMP_glycosidase"/>
    <property type="match status" value="1"/>
</dbReference>
<proteinExistence type="inferred from homology"/>
<organism evidence="7">
    <name type="scientific">Timema genevievae</name>
    <name type="common">Walking stick</name>
    <dbReference type="NCBI Taxonomy" id="629358"/>
    <lineage>
        <taxon>Eukaryota</taxon>
        <taxon>Metazoa</taxon>
        <taxon>Ecdysozoa</taxon>
        <taxon>Arthropoda</taxon>
        <taxon>Hexapoda</taxon>
        <taxon>Insecta</taxon>
        <taxon>Pterygota</taxon>
        <taxon>Neoptera</taxon>
        <taxon>Polyneoptera</taxon>
        <taxon>Phasmatodea</taxon>
        <taxon>Timematodea</taxon>
        <taxon>Timematoidea</taxon>
        <taxon>Timematidae</taxon>
        <taxon>Timema</taxon>
    </lineage>
</organism>
<dbReference type="SUPFAM" id="SSF110581">
    <property type="entry name" value="Indigoidine synthase A-like"/>
    <property type="match status" value="1"/>
</dbReference>